<dbReference type="InterPro" id="IPR013783">
    <property type="entry name" value="Ig-like_fold"/>
</dbReference>
<feature type="non-terminal residue" evidence="1">
    <location>
        <position position="1"/>
    </location>
</feature>
<dbReference type="Gene3D" id="2.60.40.10">
    <property type="entry name" value="Immunoglobulins"/>
    <property type="match status" value="1"/>
</dbReference>
<protein>
    <recommendedName>
        <fullName evidence="3">Macroglobulin domain-containing protein</fullName>
    </recommendedName>
</protein>
<comment type="caution">
    <text evidence="1">The sequence shown here is derived from an EMBL/GenBank/DDBJ whole genome shotgun (WGS) entry which is preliminary data.</text>
</comment>
<dbReference type="AlphaFoldDB" id="A0A367LW07"/>
<evidence type="ECO:0008006" key="3">
    <source>
        <dbReference type="Google" id="ProtNLM"/>
    </source>
</evidence>
<dbReference type="EMBL" id="QORE01003119">
    <property type="protein sequence ID" value="RCI69396.1"/>
    <property type="molecule type" value="Genomic_DNA"/>
</dbReference>
<dbReference type="Proteomes" id="UP000253594">
    <property type="component" value="Unassembled WGS sequence"/>
</dbReference>
<feature type="non-terminal residue" evidence="1">
    <location>
        <position position="118"/>
    </location>
</feature>
<reference evidence="1 2" key="1">
    <citation type="submission" date="2018-07" db="EMBL/GenBank/DDBJ databases">
        <title>Mechanisms of high-level aminoglycoside resistance among Gram-negative pathogens in Brazil.</title>
        <authorList>
            <person name="Ballaben A.S."/>
            <person name="Darini A.L.C."/>
            <person name="Doi Y."/>
        </authorList>
    </citation>
    <scope>NUCLEOTIDE SEQUENCE [LARGE SCALE GENOMIC DNA]</scope>
    <source>
        <strain evidence="1 2">B2-305</strain>
    </source>
</reference>
<organism evidence="1 2">
    <name type="scientific">Pseudomonas aeruginosa</name>
    <dbReference type="NCBI Taxonomy" id="287"/>
    <lineage>
        <taxon>Bacteria</taxon>
        <taxon>Pseudomonadati</taxon>
        <taxon>Pseudomonadota</taxon>
        <taxon>Gammaproteobacteria</taxon>
        <taxon>Pseudomonadales</taxon>
        <taxon>Pseudomonadaceae</taxon>
        <taxon>Pseudomonas</taxon>
    </lineage>
</organism>
<evidence type="ECO:0000313" key="1">
    <source>
        <dbReference type="EMBL" id="RCI69396.1"/>
    </source>
</evidence>
<proteinExistence type="predicted"/>
<accession>A0A367LW07</accession>
<sequence>IKPHFEVALDLAKPDFKTAEPVKGEIVLLYPDGKPVANARLQLSLRAQQLSMVDNELQYLGQFPVELSSTELTTDGKGRAAIELPPAEKPSRYMLTIFASDGAAYRVKTSKEILIARG</sequence>
<evidence type="ECO:0000313" key="2">
    <source>
        <dbReference type="Proteomes" id="UP000253594"/>
    </source>
</evidence>
<gene>
    <name evidence="1" type="ORF">DT376_40175</name>
</gene>
<name>A0A367LW07_PSEAI</name>